<evidence type="ECO:0000256" key="6">
    <source>
        <dbReference type="ARBA" id="ARBA00023136"/>
    </source>
</evidence>
<sequence length="574" mass="59378">MSTVSRLEELTGPTGLRRQIAGYAVAGLLQGTAIAALVPILRALGSADPAAAVAWLAGSAAAFTGYAVVLARTNRRGDRIGVYTVSDRLAKLLAARVVQLPLGWFGADRTGSLAVRVRAAQEIGGYPAMVLQQVTGALSTPLPVLVAAAVVDWRAALAFVVLTPLGLLAFRWIRRSTRPAREEEAAALTEVADRVLEFARAQPVLRATGSTGTGLANLDAGLRADRHATLRVLSRQSHPGLAYALVVQTGLALGVLVACLLLTAGTIDPAAGAALLVLAVRFAEPLTLAGFYGTGLQVAANGLRGIREVVGTPALPEPECPREPAGAGIEFSDVTFGYPGGDPVLRGFSLVCAPGTMTALVGPSGAGKTTVTRLVARFFDVDAGAVRIGGTDVRDMTTATLMRQVAMVFQDVYLFDATIEENVRLGRPDATDAEVRAAARAARLDEVVERLPLGWATTVGEAGGRLSGGERQRVSIARALLKDAPVVLLDEITAALDVENVAAVAEALGRLAGDRTVLVVAHRLTTIAAADRIAVLADGGIAELGTHSELAAAGGRYAGYLAPAVPAHPAEDPR</sequence>
<evidence type="ECO:0000256" key="2">
    <source>
        <dbReference type="ARBA" id="ARBA00022692"/>
    </source>
</evidence>
<dbReference type="Gene3D" id="1.20.1560.10">
    <property type="entry name" value="ABC transporter type 1, transmembrane domain"/>
    <property type="match status" value="1"/>
</dbReference>
<feature type="transmembrane region" description="Helical" evidence="7">
    <location>
        <begin position="241"/>
        <end position="264"/>
    </location>
</feature>
<dbReference type="PROSITE" id="PS50929">
    <property type="entry name" value="ABC_TM1F"/>
    <property type="match status" value="1"/>
</dbReference>
<feature type="transmembrane region" description="Helical" evidence="7">
    <location>
        <begin position="155"/>
        <end position="173"/>
    </location>
</feature>
<name>A0ABN1XIN5_9PSEU</name>
<accession>A0ABN1XIN5</accession>
<dbReference type="SUPFAM" id="SSF90123">
    <property type="entry name" value="ABC transporter transmembrane region"/>
    <property type="match status" value="1"/>
</dbReference>
<dbReference type="Proteomes" id="UP001501414">
    <property type="component" value="Unassembled WGS sequence"/>
</dbReference>
<dbReference type="SMART" id="SM00382">
    <property type="entry name" value="AAA"/>
    <property type="match status" value="1"/>
</dbReference>
<feature type="transmembrane region" description="Helical" evidence="7">
    <location>
        <begin position="126"/>
        <end position="149"/>
    </location>
</feature>
<keyword evidence="3" id="KW-0547">Nucleotide-binding</keyword>
<feature type="transmembrane region" description="Helical" evidence="7">
    <location>
        <begin position="52"/>
        <end position="71"/>
    </location>
</feature>
<reference evidence="10 11" key="1">
    <citation type="journal article" date="2019" name="Int. J. Syst. Evol. Microbiol.">
        <title>The Global Catalogue of Microorganisms (GCM) 10K type strain sequencing project: providing services to taxonomists for standard genome sequencing and annotation.</title>
        <authorList>
            <consortium name="The Broad Institute Genomics Platform"/>
            <consortium name="The Broad Institute Genome Sequencing Center for Infectious Disease"/>
            <person name="Wu L."/>
            <person name="Ma J."/>
        </authorList>
    </citation>
    <scope>NUCLEOTIDE SEQUENCE [LARGE SCALE GENOMIC DNA]</scope>
    <source>
        <strain evidence="10 11">JCM 11896</strain>
    </source>
</reference>
<evidence type="ECO:0000256" key="7">
    <source>
        <dbReference type="SAM" id="Phobius"/>
    </source>
</evidence>
<evidence type="ECO:0000313" key="11">
    <source>
        <dbReference type="Proteomes" id="UP001501414"/>
    </source>
</evidence>
<proteinExistence type="predicted"/>
<keyword evidence="5 7" id="KW-1133">Transmembrane helix</keyword>
<keyword evidence="2 7" id="KW-0812">Transmembrane</keyword>
<dbReference type="InterPro" id="IPR036640">
    <property type="entry name" value="ABC1_TM_sf"/>
</dbReference>
<keyword evidence="11" id="KW-1185">Reference proteome</keyword>
<gene>
    <name evidence="10" type="ORF">GCM10009613_03620</name>
</gene>
<comment type="caution">
    <text evidence="10">The sequence shown here is derived from an EMBL/GenBank/DDBJ whole genome shotgun (WGS) entry which is preliminary data.</text>
</comment>
<dbReference type="RefSeq" id="WP_344017769.1">
    <property type="nucleotide sequence ID" value="NZ_BAAAJK010000001.1"/>
</dbReference>
<keyword evidence="4 10" id="KW-0067">ATP-binding</keyword>
<dbReference type="InterPro" id="IPR003439">
    <property type="entry name" value="ABC_transporter-like_ATP-bd"/>
</dbReference>
<dbReference type="InterPro" id="IPR011527">
    <property type="entry name" value="ABC1_TM_dom"/>
</dbReference>
<dbReference type="PROSITE" id="PS50893">
    <property type="entry name" value="ABC_TRANSPORTER_2"/>
    <property type="match status" value="1"/>
</dbReference>
<feature type="transmembrane region" description="Helical" evidence="7">
    <location>
        <begin position="20"/>
        <end position="40"/>
    </location>
</feature>
<evidence type="ECO:0000259" key="9">
    <source>
        <dbReference type="PROSITE" id="PS50929"/>
    </source>
</evidence>
<evidence type="ECO:0000256" key="3">
    <source>
        <dbReference type="ARBA" id="ARBA00022741"/>
    </source>
</evidence>
<evidence type="ECO:0000256" key="1">
    <source>
        <dbReference type="ARBA" id="ARBA00004651"/>
    </source>
</evidence>
<dbReference type="PROSITE" id="PS00211">
    <property type="entry name" value="ABC_TRANSPORTER_1"/>
    <property type="match status" value="1"/>
</dbReference>
<dbReference type="InterPro" id="IPR017871">
    <property type="entry name" value="ABC_transporter-like_CS"/>
</dbReference>
<evidence type="ECO:0000259" key="8">
    <source>
        <dbReference type="PROSITE" id="PS50893"/>
    </source>
</evidence>
<dbReference type="Gene3D" id="3.40.50.300">
    <property type="entry name" value="P-loop containing nucleotide triphosphate hydrolases"/>
    <property type="match status" value="1"/>
</dbReference>
<comment type="subcellular location">
    <subcellularLocation>
        <location evidence="1">Cell membrane</location>
        <topology evidence="1">Multi-pass membrane protein</topology>
    </subcellularLocation>
</comment>
<dbReference type="GO" id="GO:0005524">
    <property type="term" value="F:ATP binding"/>
    <property type="evidence" value="ECO:0007669"/>
    <property type="project" value="UniProtKB-KW"/>
</dbReference>
<protein>
    <submittedName>
        <fullName evidence="10">ABC transporter ATP-binding protein</fullName>
    </submittedName>
</protein>
<dbReference type="Pfam" id="PF00005">
    <property type="entry name" value="ABC_tran"/>
    <property type="match status" value="1"/>
</dbReference>
<dbReference type="InterPro" id="IPR039421">
    <property type="entry name" value="Type_1_exporter"/>
</dbReference>
<keyword evidence="6 7" id="KW-0472">Membrane</keyword>
<dbReference type="PANTHER" id="PTHR24221">
    <property type="entry name" value="ATP-BINDING CASSETTE SUB-FAMILY B"/>
    <property type="match status" value="1"/>
</dbReference>
<organism evidence="10 11">
    <name type="scientific">Pseudonocardia kongjuensis</name>
    <dbReference type="NCBI Taxonomy" id="102227"/>
    <lineage>
        <taxon>Bacteria</taxon>
        <taxon>Bacillati</taxon>
        <taxon>Actinomycetota</taxon>
        <taxon>Actinomycetes</taxon>
        <taxon>Pseudonocardiales</taxon>
        <taxon>Pseudonocardiaceae</taxon>
        <taxon>Pseudonocardia</taxon>
    </lineage>
</organism>
<evidence type="ECO:0000313" key="10">
    <source>
        <dbReference type="EMBL" id="GAA1380013.1"/>
    </source>
</evidence>
<evidence type="ECO:0000256" key="4">
    <source>
        <dbReference type="ARBA" id="ARBA00022840"/>
    </source>
</evidence>
<dbReference type="SUPFAM" id="SSF52540">
    <property type="entry name" value="P-loop containing nucleoside triphosphate hydrolases"/>
    <property type="match status" value="1"/>
</dbReference>
<feature type="domain" description="ABC transporter" evidence="8">
    <location>
        <begin position="329"/>
        <end position="563"/>
    </location>
</feature>
<dbReference type="InterPro" id="IPR003593">
    <property type="entry name" value="AAA+_ATPase"/>
</dbReference>
<evidence type="ECO:0000256" key="5">
    <source>
        <dbReference type="ARBA" id="ARBA00022989"/>
    </source>
</evidence>
<dbReference type="InterPro" id="IPR027417">
    <property type="entry name" value="P-loop_NTPase"/>
</dbReference>
<dbReference type="Pfam" id="PF00664">
    <property type="entry name" value="ABC_membrane"/>
    <property type="match status" value="1"/>
</dbReference>
<dbReference type="EMBL" id="BAAAJK010000001">
    <property type="protein sequence ID" value="GAA1380013.1"/>
    <property type="molecule type" value="Genomic_DNA"/>
</dbReference>
<dbReference type="PANTHER" id="PTHR24221:SF654">
    <property type="entry name" value="ATP-BINDING CASSETTE SUB-FAMILY B MEMBER 6"/>
    <property type="match status" value="1"/>
</dbReference>
<feature type="domain" description="ABC transmembrane type-1" evidence="9">
    <location>
        <begin position="20"/>
        <end position="297"/>
    </location>
</feature>